<dbReference type="CDD" id="cd07655">
    <property type="entry name" value="F-BAR_PACSIN"/>
    <property type="match status" value="1"/>
</dbReference>
<evidence type="ECO:0000313" key="7">
    <source>
        <dbReference type="Proteomes" id="UP000695022"/>
    </source>
</evidence>
<dbReference type="PANTHER" id="PTHR23065:SF11">
    <property type="entry name" value="SYNDAPIN, ISOFORM C"/>
    <property type="match status" value="1"/>
</dbReference>
<feature type="compositionally biased region" description="Polar residues" evidence="4">
    <location>
        <begin position="360"/>
        <end position="369"/>
    </location>
</feature>
<dbReference type="SUPFAM" id="SSF103657">
    <property type="entry name" value="BAR/IMD domain-like"/>
    <property type="match status" value="1"/>
</dbReference>
<organism evidence="7 8">
    <name type="scientific">Priapulus caudatus</name>
    <name type="common">Priapulid worm</name>
    <dbReference type="NCBI Taxonomy" id="37621"/>
    <lineage>
        <taxon>Eukaryota</taxon>
        <taxon>Metazoa</taxon>
        <taxon>Ecdysozoa</taxon>
        <taxon>Scalidophora</taxon>
        <taxon>Priapulida</taxon>
        <taxon>Priapulimorpha</taxon>
        <taxon>Priapulimorphida</taxon>
        <taxon>Priapulidae</taxon>
        <taxon>Priapulus</taxon>
    </lineage>
</organism>
<dbReference type="InterPro" id="IPR001452">
    <property type="entry name" value="SH3_domain"/>
</dbReference>
<evidence type="ECO:0000256" key="1">
    <source>
        <dbReference type="ARBA" id="ARBA00022443"/>
    </source>
</evidence>
<dbReference type="RefSeq" id="XP_014665902.1">
    <property type="nucleotide sequence ID" value="XM_014810416.1"/>
</dbReference>
<accession>A0ABM1E131</accession>
<gene>
    <name evidence="8" type="primary">LOC106807905</name>
</gene>
<keyword evidence="1 2" id="KW-0728">SH3 domain</keyword>
<feature type="compositionally biased region" description="Acidic residues" evidence="4">
    <location>
        <begin position="375"/>
        <end position="385"/>
    </location>
</feature>
<keyword evidence="7" id="KW-1185">Reference proteome</keyword>
<dbReference type="SMART" id="SM00055">
    <property type="entry name" value="FCH"/>
    <property type="match status" value="1"/>
</dbReference>
<dbReference type="InterPro" id="IPR031160">
    <property type="entry name" value="F_BAR_dom"/>
</dbReference>
<proteinExistence type="predicted"/>
<dbReference type="Pfam" id="PF00611">
    <property type="entry name" value="FCH"/>
    <property type="match status" value="1"/>
</dbReference>
<dbReference type="SMART" id="SM00326">
    <property type="entry name" value="SH3"/>
    <property type="match status" value="1"/>
</dbReference>
<dbReference type="PROSITE" id="PS50002">
    <property type="entry name" value="SH3"/>
    <property type="match status" value="1"/>
</dbReference>
<feature type="region of interest" description="Disordered" evidence="4">
    <location>
        <begin position="316"/>
        <end position="390"/>
    </location>
</feature>
<dbReference type="PROSITE" id="PS51741">
    <property type="entry name" value="F_BAR"/>
    <property type="match status" value="1"/>
</dbReference>
<name>A0ABM1E131_PRICU</name>
<feature type="compositionally biased region" description="Low complexity" evidence="4">
    <location>
        <begin position="345"/>
        <end position="359"/>
    </location>
</feature>
<evidence type="ECO:0000256" key="2">
    <source>
        <dbReference type="PROSITE-ProRule" id="PRU00192"/>
    </source>
</evidence>
<dbReference type="Proteomes" id="UP000695022">
    <property type="component" value="Unplaced"/>
</dbReference>
<dbReference type="PRINTS" id="PR00452">
    <property type="entry name" value="SH3DOMAIN"/>
</dbReference>
<evidence type="ECO:0000259" key="5">
    <source>
        <dbReference type="PROSITE" id="PS50002"/>
    </source>
</evidence>
<dbReference type="SUPFAM" id="SSF50044">
    <property type="entry name" value="SH3-domain"/>
    <property type="match status" value="1"/>
</dbReference>
<dbReference type="PANTHER" id="PTHR23065">
    <property type="entry name" value="PROLINE-SERINE-THREONINE PHOSPHATASE INTERACTING PROTEIN 1"/>
    <property type="match status" value="1"/>
</dbReference>
<dbReference type="GeneID" id="106807905"/>
<dbReference type="InterPro" id="IPR036028">
    <property type="entry name" value="SH3-like_dom_sf"/>
</dbReference>
<evidence type="ECO:0000259" key="6">
    <source>
        <dbReference type="PROSITE" id="PS51741"/>
    </source>
</evidence>
<reference evidence="8" key="1">
    <citation type="submission" date="2025-08" db="UniProtKB">
        <authorList>
            <consortium name="RefSeq"/>
        </authorList>
    </citation>
    <scope>IDENTIFICATION</scope>
</reference>
<dbReference type="InterPro" id="IPR027267">
    <property type="entry name" value="AH/BAR_dom_sf"/>
</dbReference>
<feature type="region of interest" description="Disordered" evidence="4">
    <location>
        <begin position="166"/>
        <end position="202"/>
    </location>
</feature>
<feature type="domain" description="SH3" evidence="5">
    <location>
        <begin position="389"/>
        <end position="447"/>
    </location>
</feature>
<dbReference type="CDD" id="cd11843">
    <property type="entry name" value="SH3_PACSIN"/>
    <property type="match status" value="1"/>
</dbReference>
<dbReference type="Pfam" id="PF14604">
    <property type="entry name" value="SH3_9"/>
    <property type="match status" value="1"/>
</dbReference>
<keyword evidence="3" id="KW-0175">Coiled coil</keyword>
<sequence>MTSSADDTLVIGSDSFWEVGQYRRTVKRVDDGYALSKELIQMIKDRCDIETKYAHMLKKHSEEWRKKLDSGPVYGTLKSAWVGALSEADQEHDVHMEVKDRLIEQVTSHIKQWQKENYNKLTLPRGYQTKQAKESDDNFRRAQKPWAKLYEKVNKAKADYHKACRNERSAIHQEQNSRNDSGKSEDDKHKAKERVEKCRDEREKTKDRYEQVLNEINNYNSKYMDDMREVFETCQEMEKKRLEFFKEALFGVHSSLDLPENPKLKQIYANMNECIASADSRQDLKYWSDGHGVSMPMHWPQFEDYNPDGNVLSKKEKRAVASSGGDGVMLTSVRSDKSQHAVVHSRSSTSSASAGSASSPPLTNGSGNEPSAFAQDDDWTDDAMLDDGREGTPVRALYDYDGAEDDELTFKQGDVFEKLEDEDEQGWCKGRLNGRVGLYPANYVQPV</sequence>
<protein>
    <submittedName>
        <fullName evidence="8">Protein kinase C and casein kinase substrate in neurons protein 1-like isoform X2</fullName>
    </submittedName>
</protein>
<dbReference type="InterPro" id="IPR001060">
    <property type="entry name" value="FCH_dom"/>
</dbReference>
<dbReference type="Gene3D" id="1.20.1270.60">
    <property type="entry name" value="Arfaptin homology (AH) domain/BAR domain"/>
    <property type="match status" value="1"/>
</dbReference>
<evidence type="ECO:0000256" key="3">
    <source>
        <dbReference type="PROSITE-ProRule" id="PRU01077"/>
    </source>
</evidence>
<evidence type="ECO:0000313" key="8">
    <source>
        <dbReference type="RefSeq" id="XP_014665902.1"/>
    </source>
</evidence>
<evidence type="ECO:0000256" key="4">
    <source>
        <dbReference type="SAM" id="MobiDB-lite"/>
    </source>
</evidence>
<dbReference type="Gene3D" id="2.30.30.40">
    <property type="entry name" value="SH3 Domains"/>
    <property type="match status" value="1"/>
</dbReference>
<feature type="domain" description="F-BAR" evidence="6">
    <location>
        <begin position="9"/>
        <end position="283"/>
    </location>
</feature>